<keyword evidence="2" id="KW-1185">Reference proteome</keyword>
<dbReference type="EMBL" id="LIUT01000001">
    <property type="protein sequence ID" value="KOR89288.1"/>
    <property type="molecule type" value="Genomic_DNA"/>
</dbReference>
<proteinExistence type="predicted"/>
<sequence length="59" mass="6939">MEWLLWFKARPKNFTFLPAGAEAYMRDILSAEVYLLDTGHFALETHAKEISELIHQFLK</sequence>
<name>A0A0M1P476_9BACL</name>
<gene>
    <name evidence="1" type="ORF">AM231_09115</name>
</gene>
<evidence type="ECO:0008006" key="3">
    <source>
        <dbReference type="Google" id="ProtNLM"/>
    </source>
</evidence>
<evidence type="ECO:0000313" key="1">
    <source>
        <dbReference type="EMBL" id="KOR89288.1"/>
    </source>
</evidence>
<accession>A0A0M1P476</accession>
<dbReference type="PATRIC" id="fig|1705565.3.peg.3792"/>
<evidence type="ECO:0000313" key="2">
    <source>
        <dbReference type="Proteomes" id="UP000036932"/>
    </source>
</evidence>
<dbReference type="AlphaFoldDB" id="A0A0M1P476"/>
<dbReference type="Proteomes" id="UP000036932">
    <property type="component" value="Unassembled WGS sequence"/>
</dbReference>
<protein>
    <recommendedName>
        <fullName evidence="3">Alpha/beta hydrolase</fullName>
    </recommendedName>
</protein>
<organism evidence="1 2">
    <name type="scientific">Paenibacillus solani</name>
    <dbReference type="NCBI Taxonomy" id="1705565"/>
    <lineage>
        <taxon>Bacteria</taxon>
        <taxon>Bacillati</taxon>
        <taxon>Bacillota</taxon>
        <taxon>Bacilli</taxon>
        <taxon>Bacillales</taxon>
        <taxon>Paenibacillaceae</taxon>
        <taxon>Paenibacillus</taxon>
    </lineage>
</organism>
<reference evidence="2" key="1">
    <citation type="submission" date="2015-08" db="EMBL/GenBank/DDBJ databases">
        <title>Genome sequencing project for genomic taxonomy and phylogenomics of Bacillus-like bacteria.</title>
        <authorList>
            <person name="Liu B."/>
            <person name="Wang J."/>
            <person name="Zhu Y."/>
            <person name="Liu G."/>
            <person name="Chen Q."/>
            <person name="Chen Z."/>
            <person name="Lan J."/>
            <person name="Che J."/>
            <person name="Ge C."/>
            <person name="Shi H."/>
            <person name="Pan Z."/>
            <person name="Liu X."/>
        </authorList>
    </citation>
    <scope>NUCLEOTIDE SEQUENCE [LARGE SCALE GENOMIC DNA]</scope>
    <source>
        <strain evidence="2">FJAT-22460</strain>
    </source>
</reference>
<comment type="caution">
    <text evidence="1">The sequence shown here is derived from an EMBL/GenBank/DDBJ whole genome shotgun (WGS) entry which is preliminary data.</text>
</comment>